<evidence type="ECO:0000313" key="9">
    <source>
        <dbReference type="Proteomes" id="UP001344906"/>
    </source>
</evidence>
<feature type="active site" description="Proton donor/acceptor" evidence="6">
    <location>
        <position position="154"/>
    </location>
</feature>
<keyword evidence="9" id="KW-1185">Reference proteome</keyword>
<feature type="site" description="Transition state stabilizer" evidence="6">
    <location>
        <position position="246"/>
    </location>
</feature>
<dbReference type="InterPro" id="IPR000890">
    <property type="entry name" value="Aliphatic_acid_kin_short-chain"/>
</dbReference>
<feature type="binding site" evidence="6">
    <location>
        <begin position="288"/>
        <end position="290"/>
    </location>
    <ligand>
        <name>ATP</name>
        <dbReference type="ChEBI" id="CHEBI:30616"/>
    </ligand>
</feature>
<reference evidence="8 9" key="1">
    <citation type="submission" date="2023-02" db="EMBL/GenBank/DDBJ databases">
        <title>Dictyobacter halimunensis sp. nov., a new member of the class Ktedonobacteria from forest soil in a geothermal area.</title>
        <authorList>
            <person name="Rachmania M.K."/>
            <person name="Ningsih F."/>
            <person name="Sakai Y."/>
            <person name="Yabe S."/>
            <person name="Yokota A."/>
            <person name="Sjamsuridzal W."/>
        </authorList>
    </citation>
    <scope>NUCLEOTIDE SEQUENCE [LARGE SCALE GENOMIC DNA]</scope>
    <source>
        <strain evidence="8 9">S3.2.2.5</strain>
    </source>
</reference>
<keyword evidence="4 6" id="KW-0418">Kinase</keyword>
<dbReference type="EC" id="2.7.2.1" evidence="6"/>
<evidence type="ECO:0000256" key="3">
    <source>
        <dbReference type="ARBA" id="ARBA00022741"/>
    </source>
</evidence>
<dbReference type="PIRSF" id="PIRSF000722">
    <property type="entry name" value="Acetate_prop_kin"/>
    <property type="match status" value="1"/>
</dbReference>
<dbReference type="PANTHER" id="PTHR21060:SF15">
    <property type="entry name" value="ACETATE KINASE-RELATED"/>
    <property type="match status" value="1"/>
</dbReference>
<feature type="binding site" evidence="6">
    <location>
        <begin position="336"/>
        <end position="340"/>
    </location>
    <ligand>
        <name>ATP</name>
        <dbReference type="ChEBI" id="CHEBI:30616"/>
    </ligand>
</feature>
<comment type="caution">
    <text evidence="8">The sequence shown here is derived from an EMBL/GenBank/DDBJ whole genome shotgun (WGS) entry which is preliminary data.</text>
</comment>
<feature type="binding site" evidence="6">
    <location>
        <position position="7"/>
    </location>
    <ligand>
        <name>Mg(2+)</name>
        <dbReference type="ChEBI" id="CHEBI:18420"/>
    </ligand>
</feature>
<dbReference type="InterPro" id="IPR043129">
    <property type="entry name" value="ATPase_NBD"/>
</dbReference>
<comment type="cofactor">
    <cofactor evidence="6">
        <name>Mg(2+)</name>
        <dbReference type="ChEBI" id="CHEBI:18420"/>
    </cofactor>
    <cofactor evidence="6">
        <name>Mn(2+)</name>
        <dbReference type="ChEBI" id="CHEBI:29035"/>
    </cofactor>
    <text evidence="6">Mg(2+). Can also accept Mn(2+).</text>
</comment>
<evidence type="ECO:0000256" key="7">
    <source>
        <dbReference type="RuleBase" id="RU003835"/>
    </source>
</evidence>
<keyword evidence="6" id="KW-0479">Metal-binding</keyword>
<keyword evidence="6" id="KW-0963">Cytoplasm</keyword>
<comment type="subunit">
    <text evidence="6">Homodimer.</text>
</comment>
<dbReference type="Pfam" id="PF00871">
    <property type="entry name" value="Acetate_kinase"/>
    <property type="match status" value="1"/>
</dbReference>
<sequence length="404" mass="44821">MKILVFNAGSSSHKSSLYDINGQLPATAPEPLWEAEADWTKTQGKTDLKITAHGKTTEQELDTDTRTEVIDQMLKTLWSGDQKVINDLSEIAVVGHRVVHGGPDFTTSVRIDRQVKDDIQKLAVFAPLHNPADLEGINAIEQIKADMPQVAVFDTSFHRQMPLEAKVYPGPYEWYEQDIQRYGFHGISHQYCTRRSAQILGKDIEELRLVNCHLGNGCSLAAIKNGRSIDTTMGFTPLEGLMMGTRSGSIDPSILLYLEREKGYNADKLDQTLNKQSGLKGVSGISSDVRAIRKEMQAGNERASLALAIFTHRLRSAIGSMIATLGGIDVLTFTGGIGEHDQELRANACENFGFMNLKLDQQKNNTSPVDTDIATVDSAVRVLVVHTQEDWEIARECWRIVKQK</sequence>
<gene>
    <name evidence="6 8" type="primary">ackA</name>
    <name evidence="8" type="ORF">KDH_56330</name>
</gene>
<keyword evidence="2 6" id="KW-0808">Transferase</keyword>
<evidence type="ECO:0000256" key="2">
    <source>
        <dbReference type="ARBA" id="ARBA00022679"/>
    </source>
</evidence>
<dbReference type="Proteomes" id="UP001344906">
    <property type="component" value="Unassembled WGS sequence"/>
</dbReference>
<dbReference type="CDD" id="cd24010">
    <property type="entry name" value="ASKHA_NBD_AcK_PK"/>
    <property type="match status" value="1"/>
</dbReference>
<feature type="binding site" evidence="6">
    <location>
        <position position="97"/>
    </location>
    <ligand>
        <name>substrate</name>
    </ligand>
</feature>
<comment type="similarity">
    <text evidence="1 6 7">Belongs to the acetokinase family.</text>
</comment>
<feature type="site" description="Transition state stabilizer" evidence="6">
    <location>
        <position position="185"/>
    </location>
</feature>
<dbReference type="PRINTS" id="PR00471">
    <property type="entry name" value="ACETATEKNASE"/>
</dbReference>
<dbReference type="GO" id="GO:0016301">
    <property type="term" value="F:kinase activity"/>
    <property type="evidence" value="ECO:0007669"/>
    <property type="project" value="UniProtKB-KW"/>
</dbReference>
<evidence type="ECO:0000256" key="6">
    <source>
        <dbReference type="HAMAP-Rule" id="MF_00020"/>
    </source>
</evidence>
<name>A0ABQ6FX10_9CHLR</name>
<dbReference type="PROSITE" id="PS01076">
    <property type="entry name" value="ACETATE_KINASE_2"/>
    <property type="match status" value="1"/>
</dbReference>
<organism evidence="8 9">
    <name type="scientific">Dictyobacter halimunensis</name>
    <dbReference type="NCBI Taxonomy" id="3026934"/>
    <lineage>
        <taxon>Bacteria</taxon>
        <taxon>Bacillati</taxon>
        <taxon>Chloroflexota</taxon>
        <taxon>Ktedonobacteria</taxon>
        <taxon>Ktedonobacterales</taxon>
        <taxon>Dictyobacteraceae</taxon>
        <taxon>Dictyobacter</taxon>
    </lineage>
</organism>
<keyword evidence="6" id="KW-0460">Magnesium</keyword>
<feature type="binding site" evidence="6">
    <location>
        <begin position="213"/>
        <end position="217"/>
    </location>
    <ligand>
        <name>ATP</name>
        <dbReference type="ChEBI" id="CHEBI:30616"/>
    </ligand>
</feature>
<proteinExistence type="inferred from homology"/>
<dbReference type="InterPro" id="IPR004372">
    <property type="entry name" value="Ac/propionate_kinase"/>
</dbReference>
<dbReference type="PANTHER" id="PTHR21060">
    <property type="entry name" value="ACETATE KINASE"/>
    <property type="match status" value="1"/>
</dbReference>
<comment type="subcellular location">
    <subcellularLocation>
        <location evidence="6">Cytoplasm</location>
    </subcellularLocation>
</comment>
<keyword evidence="3 6" id="KW-0547">Nucleotide-binding</keyword>
<protein>
    <recommendedName>
        <fullName evidence="6">Acetate kinase</fullName>
        <ecNumber evidence="6">2.7.2.1</ecNumber>
    </recommendedName>
    <alternativeName>
        <fullName evidence="6">Acetokinase</fullName>
    </alternativeName>
</protein>
<evidence type="ECO:0000313" key="8">
    <source>
        <dbReference type="EMBL" id="GLV58803.1"/>
    </source>
</evidence>
<keyword evidence="5 6" id="KW-0067">ATP-binding</keyword>
<evidence type="ECO:0000256" key="5">
    <source>
        <dbReference type="ARBA" id="ARBA00022840"/>
    </source>
</evidence>
<dbReference type="SUPFAM" id="SSF53067">
    <property type="entry name" value="Actin-like ATPase domain"/>
    <property type="match status" value="2"/>
</dbReference>
<evidence type="ECO:0000256" key="1">
    <source>
        <dbReference type="ARBA" id="ARBA00008748"/>
    </source>
</evidence>
<comment type="pathway">
    <text evidence="6">Metabolic intermediate biosynthesis; acetyl-CoA biosynthesis; acetyl-CoA from acetate: step 1/2.</text>
</comment>
<dbReference type="Gene3D" id="3.30.420.40">
    <property type="match status" value="2"/>
</dbReference>
<dbReference type="InterPro" id="IPR023865">
    <property type="entry name" value="Aliphatic_acid_kinase_CS"/>
</dbReference>
<feature type="binding site" evidence="6">
    <location>
        <position position="389"/>
    </location>
    <ligand>
        <name>Mg(2+)</name>
        <dbReference type="ChEBI" id="CHEBI:18420"/>
    </ligand>
</feature>
<dbReference type="NCBIfam" id="TIGR00016">
    <property type="entry name" value="ackA"/>
    <property type="match status" value="1"/>
</dbReference>
<feature type="binding site" evidence="6">
    <location>
        <position position="14"/>
    </location>
    <ligand>
        <name>ATP</name>
        <dbReference type="ChEBI" id="CHEBI:30616"/>
    </ligand>
</feature>
<dbReference type="HAMAP" id="MF_00020">
    <property type="entry name" value="Acetate_kinase"/>
    <property type="match status" value="1"/>
</dbReference>
<comment type="catalytic activity">
    <reaction evidence="6">
        <text>acetate + ATP = acetyl phosphate + ADP</text>
        <dbReference type="Rhea" id="RHEA:11352"/>
        <dbReference type="ChEBI" id="CHEBI:22191"/>
        <dbReference type="ChEBI" id="CHEBI:30089"/>
        <dbReference type="ChEBI" id="CHEBI:30616"/>
        <dbReference type="ChEBI" id="CHEBI:456216"/>
        <dbReference type="EC" id="2.7.2.1"/>
    </reaction>
</comment>
<dbReference type="EMBL" id="BSRI01000002">
    <property type="protein sequence ID" value="GLV58803.1"/>
    <property type="molecule type" value="Genomic_DNA"/>
</dbReference>
<comment type="function">
    <text evidence="6">Catalyzes the formation of acetyl phosphate from acetate and ATP. Can also catalyze the reverse reaction.</text>
</comment>
<dbReference type="RefSeq" id="WP_338255165.1">
    <property type="nucleotide sequence ID" value="NZ_BSRI01000002.1"/>
</dbReference>
<evidence type="ECO:0000256" key="4">
    <source>
        <dbReference type="ARBA" id="ARBA00022777"/>
    </source>
</evidence>
<accession>A0ABQ6FX10</accession>